<dbReference type="NCBIfam" id="TIGR04283">
    <property type="entry name" value="glyco_like_mftF"/>
    <property type="match status" value="1"/>
</dbReference>
<name>A0A450ZQB6_9GAMM</name>
<accession>A0A450ZQB6</accession>
<dbReference type="InterPro" id="IPR001173">
    <property type="entry name" value="Glyco_trans_2-like"/>
</dbReference>
<dbReference type="InterPro" id="IPR029044">
    <property type="entry name" value="Nucleotide-diphossugar_trans"/>
</dbReference>
<comment type="subcellular location">
    <subcellularLocation>
        <location evidence="1">Cell membrane</location>
    </subcellularLocation>
</comment>
<dbReference type="AlphaFoldDB" id="A0A450ZQB6"/>
<feature type="domain" description="Glycosyltransferase 2-like" evidence="6">
    <location>
        <begin position="11"/>
        <end position="156"/>
    </location>
</feature>
<evidence type="ECO:0000256" key="5">
    <source>
        <dbReference type="ARBA" id="ARBA00023136"/>
    </source>
</evidence>
<keyword evidence="2" id="KW-1003">Cell membrane</keyword>
<dbReference type="PANTHER" id="PTHR43646:SF2">
    <property type="entry name" value="GLYCOSYLTRANSFERASE 2-LIKE DOMAIN-CONTAINING PROTEIN"/>
    <property type="match status" value="1"/>
</dbReference>
<proteinExistence type="predicted"/>
<dbReference type="InterPro" id="IPR026461">
    <property type="entry name" value="Trfase_2_rSAM/seldom_assoc"/>
</dbReference>
<evidence type="ECO:0000256" key="3">
    <source>
        <dbReference type="ARBA" id="ARBA00022676"/>
    </source>
</evidence>
<gene>
    <name evidence="7" type="ORF">BECKTUN1418D_GA0071000_10404</name>
</gene>
<reference evidence="7" key="1">
    <citation type="submission" date="2019-02" db="EMBL/GenBank/DDBJ databases">
        <authorList>
            <person name="Gruber-Vodicka R. H."/>
            <person name="Seah K. B. B."/>
        </authorList>
    </citation>
    <scope>NUCLEOTIDE SEQUENCE</scope>
    <source>
        <strain evidence="7">BECK_BY1</strain>
    </source>
</reference>
<keyword evidence="4 7" id="KW-0808">Transferase</keyword>
<protein>
    <submittedName>
        <fullName evidence="7">Transferase 2, rSAM/selenodomain-associated</fullName>
    </submittedName>
</protein>
<evidence type="ECO:0000259" key="6">
    <source>
        <dbReference type="Pfam" id="PF00535"/>
    </source>
</evidence>
<dbReference type="EMBL" id="CAADFX010000040">
    <property type="protein sequence ID" value="VFK56025.1"/>
    <property type="molecule type" value="Genomic_DNA"/>
</dbReference>
<evidence type="ECO:0000313" key="7">
    <source>
        <dbReference type="EMBL" id="VFK56025.1"/>
    </source>
</evidence>
<evidence type="ECO:0000256" key="1">
    <source>
        <dbReference type="ARBA" id="ARBA00004236"/>
    </source>
</evidence>
<keyword evidence="3" id="KW-0328">Glycosyltransferase</keyword>
<keyword evidence="5" id="KW-0472">Membrane</keyword>
<dbReference type="PANTHER" id="PTHR43646">
    <property type="entry name" value="GLYCOSYLTRANSFERASE"/>
    <property type="match status" value="1"/>
</dbReference>
<organism evidence="7">
    <name type="scientific">Candidatus Kentrum sp. TUN</name>
    <dbReference type="NCBI Taxonomy" id="2126343"/>
    <lineage>
        <taxon>Bacteria</taxon>
        <taxon>Pseudomonadati</taxon>
        <taxon>Pseudomonadota</taxon>
        <taxon>Gammaproteobacteria</taxon>
        <taxon>Candidatus Kentrum</taxon>
    </lineage>
</organism>
<dbReference type="Pfam" id="PF00535">
    <property type="entry name" value="Glycos_transf_2"/>
    <property type="match status" value="1"/>
</dbReference>
<evidence type="ECO:0000256" key="4">
    <source>
        <dbReference type="ARBA" id="ARBA00022679"/>
    </source>
</evidence>
<dbReference type="GO" id="GO:0016757">
    <property type="term" value="F:glycosyltransferase activity"/>
    <property type="evidence" value="ECO:0007669"/>
    <property type="project" value="UniProtKB-KW"/>
</dbReference>
<dbReference type="SUPFAM" id="SSF53448">
    <property type="entry name" value="Nucleotide-diphospho-sugar transferases"/>
    <property type="match status" value="1"/>
</dbReference>
<evidence type="ECO:0000256" key="2">
    <source>
        <dbReference type="ARBA" id="ARBA00022475"/>
    </source>
</evidence>
<dbReference type="CDD" id="cd02522">
    <property type="entry name" value="GT_2_like_a"/>
    <property type="match status" value="1"/>
</dbReference>
<dbReference type="Gene3D" id="3.90.550.10">
    <property type="entry name" value="Spore Coat Polysaccharide Biosynthesis Protein SpsA, Chain A"/>
    <property type="match status" value="1"/>
</dbReference>
<sequence>MKNTPTAPPLSIIIPARNEAGNIASTLLPLQAMRGRGREVIVVDGGSTDETVRCAEALADRVLVTEPGRARQMNAGAAVARGAALWFLHADTVVPADADCVLLDALAAGRAWGRFAVRLSGENRHPLLLVVARMMNLRSFLTGISTGDQGIFIQRRAFDAVGGFPEMPLMEDIVISRSLKGMVGRPACLGARLITSSRRWEENGILRTILLMWGLRLAFFLGVDSAWLARRYGRDRGRKSGSGIRS</sequence>
<dbReference type="GO" id="GO:0005886">
    <property type="term" value="C:plasma membrane"/>
    <property type="evidence" value="ECO:0007669"/>
    <property type="project" value="UniProtKB-SubCell"/>
</dbReference>